<dbReference type="InterPro" id="IPR004148">
    <property type="entry name" value="BAR_dom"/>
</dbReference>
<dbReference type="GO" id="GO:0006897">
    <property type="term" value="P:endocytosis"/>
    <property type="evidence" value="ECO:0007669"/>
    <property type="project" value="InterPro"/>
</dbReference>
<dbReference type="Gene3D" id="1.20.1270.60">
    <property type="entry name" value="Arfaptin homology (AH) domain/BAR domain"/>
    <property type="match status" value="1"/>
</dbReference>
<dbReference type="GO" id="GO:0005737">
    <property type="term" value="C:cytoplasm"/>
    <property type="evidence" value="ECO:0007669"/>
    <property type="project" value="InterPro"/>
</dbReference>
<dbReference type="AlphaFoldDB" id="A0A7D9IFS0"/>
<dbReference type="InterPro" id="IPR027267">
    <property type="entry name" value="AH/BAR_dom_sf"/>
</dbReference>
<dbReference type="SMART" id="SM00721">
    <property type="entry name" value="BAR"/>
    <property type="match status" value="1"/>
</dbReference>
<proteinExistence type="predicted"/>
<protein>
    <submittedName>
        <fullName evidence="4">Bridging integrator 3</fullName>
    </submittedName>
</protein>
<dbReference type="GO" id="GO:0008289">
    <property type="term" value="F:lipid binding"/>
    <property type="evidence" value="ECO:0007669"/>
    <property type="project" value="TreeGrafter"/>
</dbReference>
<reference evidence="4" key="1">
    <citation type="submission" date="2020-04" db="EMBL/GenBank/DDBJ databases">
        <authorList>
            <person name="Alioto T."/>
            <person name="Alioto T."/>
            <person name="Gomez Garrido J."/>
        </authorList>
    </citation>
    <scope>NUCLEOTIDE SEQUENCE</scope>
    <source>
        <strain evidence="4">A484AB</strain>
    </source>
</reference>
<dbReference type="PANTHER" id="PTHR47174:SF3">
    <property type="entry name" value="BRIDGING INTEGRATOR 3"/>
    <property type="match status" value="1"/>
</dbReference>
<comment type="caution">
    <text evidence="4">The sequence shown here is derived from an EMBL/GenBank/DDBJ whole genome shotgun (WGS) entry which is preliminary data.</text>
</comment>
<dbReference type="PROSITE" id="PS51021">
    <property type="entry name" value="BAR"/>
    <property type="match status" value="1"/>
</dbReference>
<evidence type="ECO:0000256" key="3">
    <source>
        <dbReference type="ARBA" id="ARBA00023212"/>
    </source>
</evidence>
<dbReference type="SUPFAM" id="SSF103657">
    <property type="entry name" value="BAR/IMD domain-like"/>
    <property type="match status" value="1"/>
</dbReference>
<dbReference type="InterPro" id="IPR046982">
    <property type="entry name" value="BIN3/RVS161-like"/>
</dbReference>
<sequence>MSWSFFNKKKLAPKSSGDREFEREIAKCSELETNTKKLYKGMKRCNEAFEELSKMESKLAQDISTMPYNDEINGLNHAEELVKTLKSLESHRVELAANVVKTTIEPMKKFYGILPSVNSGVKKREQCLQEYTRLRGKVEKYKDKEKTPQNLNKLEQYEKELETARNDYEAQNALMLEGLPQLWEGRVTYFEPCFEALQRSQVDYYSKCCQAYGDLVEKLDSDNVGDEEGAHLDVQDMLTDIRSLSIIENA</sequence>
<keyword evidence="3" id="KW-0206">Cytoskeleton</keyword>
<dbReference type="Proteomes" id="UP001152795">
    <property type="component" value="Unassembled WGS sequence"/>
</dbReference>
<dbReference type="GO" id="GO:0051666">
    <property type="term" value="P:actin cortical patch localization"/>
    <property type="evidence" value="ECO:0007669"/>
    <property type="project" value="InterPro"/>
</dbReference>
<evidence type="ECO:0000313" key="5">
    <source>
        <dbReference type="Proteomes" id="UP001152795"/>
    </source>
</evidence>
<evidence type="ECO:0000256" key="1">
    <source>
        <dbReference type="ARBA" id="ARBA00004245"/>
    </source>
</evidence>
<keyword evidence="5" id="KW-1185">Reference proteome</keyword>
<evidence type="ECO:0000256" key="2">
    <source>
        <dbReference type="ARBA" id="ARBA00022490"/>
    </source>
</evidence>
<name>A0A7D9IFS0_PARCT</name>
<accession>A0A7D9IFS0</accession>
<keyword evidence="2" id="KW-0963">Cytoplasm</keyword>
<evidence type="ECO:0000313" key="4">
    <source>
        <dbReference type="EMBL" id="CAB4005087.1"/>
    </source>
</evidence>
<dbReference type="Pfam" id="PF03114">
    <property type="entry name" value="BAR"/>
    <property type="match status" value="1"/>
</dbReference>
<gene>
    <name evidence="4" type="ORF">PACLA_8A011161</name>
</gene>
<comment type="subcellular location">
    <subcellularLocation>
        <location evidence="1">Cytoplasm</location>
        <location evidence="1">Cytoskeleton</location>
    </subcellularLocation>
</comment>
<organism evidence="4 5">
    <name type="scientific">Paramuricea clavata</name>
    <name type="common">Red gorgonian</name>
    <name type="synonym">Violescent sea-whip</name>
    <dbReference type="NCBI Taxonomy" id="317549"/>
    <lineage>
        <taxon>Eukaryota</taxon>
        <taxon>Metazoa</taxon>
        <taxon>Cnidaria</taxon>
        <taxon>Anthozoa</taxon>
        <taxon>Octocorallia</taxon>
        <taxon>Malacalcyonacea</taxon>
        <taxon>Plexauridae</taxon>
        <taxon>Paramuricea</taxon>
    </lineage>
</organism>
<dbReference type="PANTHER" id="PTHR47174">
    <property type="entry name" value="BRIDGING INTEGRATOR 3"/>
    <property type="match status" value="1"/>
</dbReference>
<dbReference type="GO" id="GO:0097320">
    <property type="term" value="P:plasma membrane tubulation"/>
    <property type="evidence" value="ECO:0007669"/>
    <property type="project" value="TreeGrafter"/>
</dbReference>
<dbReference type="OrthoDB" id="446293at2759"/>
<dbReference type="EMBL" id="CACRXK020005093">
    <property type="protein sequence ID" value="CAB4005087.1"/>
    <property type="molecule type" value="Genomic_DNA"/>
</dbReference>
<dbReference type="GO" id="GO:0015629">
    <property type="term" value="C:actin cytoskeleton"/>
    <property type="evidence" value="ECO:0007669"/>
    <property type="project" value="TreeGrafter"/>
</dbReference>